<comment type="function">
    <text evidence="4">Flagellin is the subunit protein which polymerizes to form the filaments of bacterial flagella.</text>
</comment>
<dbReference type="InterPro" id="IPR001492">
    <property type="entry name" value="Flagellin"/>
</dbReference>
<dbReference type="Pfam" id="PF00700">
    <property type="entry name" value="Flagellin_C"/>
    <property type="match status" value="1"/>
</dbReference>
<dbReference type="Gene3D" id="3.30.70.2120">
    <property type="match status" value="1"/>
</dbReference>
<dbReference type="InterPro" id="IPR001029">
    <property type="entry name" value="Flagellin_N"/>
</dbReference>
<keyword evidence="8" id="KW-1185">Reference proteome</keyword>
<evidence type="ECO:0000313" key="8">
    <source>
        <dbReference type="Proteomes" id="UP000030403"/>
    </source>
</evidence>
<dbReference type="Pfam" id="PF00669">
    <property type="entry name" value="Flagellin_N"/>
    <property type="match status" value="1"/>
</dbReference>
<dbReference type="EMBL" id="AVPF01000028">
    <property type="protein sequence ID" value="KGX86801.1"/>
    <property type="molecule type" value="Genomic_DNA"/>
</dbReference>
<dbReference type="GO" id="GO:0009288">
    <property type="term" value="C:bacterial-type flagellum"/>
    <property type="evidence" value="ECO:0007669"/>
    <property type="project" value="UniProtKB-SubCell"/>
</dbReference>
<dbReference type="eggNOG" id="COG1344">
    <property type="taxonomic scope" value="Bacteria"/>
</dbReference>
<gene>
    <name evidence="7" type="ORF">N783_11565</name>
</gene>
<reference evidence="7 8" key="1">
    <citation type="submission" date="2013-08" db="EMBL/GenBank/DDBJ databases">
        <authorList>
            <person name="Huang J."/>
            <person name="Wang G."/>
        </authorList>
    </citation>
    <scope>NUCLEOTIDE SEQUENCE [LARGE SCALE GENOMIC DNA]</scope>
    <source>
        <strain evidence="7 8">BH030004</strain>
    </source>
</reference>
<dbReference type="Proteomes" id="UP000030403">
    <property type="component" value="Unassembled WGS sequence"/>
</dbReference>
<evidence type="ECO:0000256" key="1">
    <source>
        <dbReference type="ARBA" id="ARBA00005709"/>
    </source>
</evidence>
<keyword evidence="4" id="KW-0964">Secreted</keyword>
<dbReference type="AlphaFoldDB" id="A0A0A5G121"/>
<evidence type="ECO:0000256" key="2">
    <source>
        <dbReference type="ARBA" id="ARBA00020110"/>
    </source>
</evidence>
<evidence type="ECO:0000313" key="7">
    <source>
        <dbReference type="EMBL" id="KGX86801.1"/>
    </source>
</evidence>
<evidence type="ECO:0000256" key="4">
    <source>
        <dbReference type="RuleBase" id="RU362073"/>
    </source>
</evidence>
<dbReference type="SUPFAM" id="SSF64518">
    <property type="entry name" value="Phase 1 flagellin"/>
    <property type="match status" value="1"/>
</dbReference>
<dbReference type="STRING" id="1385511.GCA_000425225_01862"/>
<keyword evidence="3 4" id="KW-0975">Bacterial flagellum</keyword>
<organism evidence="7 8">
    <name type="scientific">Pontibacillus marinus BH030004 = DSM 16465</name>
    <dbReference type="NCBI Taxonomy" id="1385511"/>
    <lineage>
        <taxon>Bacteria</taxon>
        <taxon>Bacillati</taxon>
        <taxon>Bacillota</taxon>
        <taxon>Bacilli</taxon>
        <taxon>Bacillales</taxon>
        <taxon>Bacillaceae</taxon>
        <taxon>Pontibacillus</taxon>
    </lineage>
</organism>
<dbReference type="RefSeq" id="WP_027445887.1">
    <property type="nucleotide sequence ID" value="NZ_AULJ01000018.1"/>
</dbReference>
<dbReference type="PANTHER" id="PTHR42792">
    <property type="entry name" value="FLAGELLIN"/>
    <property type="match status" value="1"/>
</dbReference>
<dbReference type="PRINTS" id="PR00207">
    <property type="entry name" value="FLAGELLIN"/>
</dbReference>
<comment type="subcellular location">
    <subcellularLocation>
        <location evidence="4">Secreted</location>
    </subcellularLocation>
    <subcellularLocation>
        <location evidence="4">Bacterial flagellum</location>
    </subcellularLocation>
</comment>
<name>A0A0A5G121_9BACI</name>
<feature type="domain" description="Flagellin C-terminal" evidence="6">
    <location>
        <begin position="479"/>
        <end position="531"/>
    </location>
</feature>
<comment type="caution">
    <text evidence="7">The sequence shown here is derived from an EMBL/GenBank/DDBJ whole genome shotgun (WGS) entry which is preliminary data.</text>
</comment>
<dbReference type="InterPro" id="IPR046358">
    <property type="entry name" value="Flagellin_C"/>
</dbReference>
<dbReference type="GO" id="GO:0005576">
    <property type="term" value="C:extracellular region"/>
    <property type="evidence" value="ECO:0007669"/>
    <property type="project" value="UniProtKB-SubCell"/>
</dbReference>
<feature type="domain" description="Flagellin N-terminal" evidence="5">
    <location>
        <begin position="3"/>
        <end position="139"/>
    </location>
</feature>
<proteinExistence type="inferred from homology"/>
<dbReference type="OrthoDB" id="9796789at2"/>
<evidence type="ECO:0000259" key="6">
    <source>
        <dbReference type="Pfam" id="PF00700"/>
    </source>
</evidence>
<sequence>MRINHNIAALNTYRQLGSANQANSASMQKLSSGLRINSASDDAAGLAISEKMRGQIRGLEQAQTNAQDGISMIQTAEGALNETHSILQRMRELATQASNDTNTTEDRGEIQKEMNQLTSEINRIGNTTEFNTQKLINGDKSSTTTQATNITGVSNTSGGVDAVKASTTLEITKANLAEDEILTIDGKTIEFYDSSSGSADQATDYSIDLNGLADDNAVANAIASLNGGSLGTNGVDLSATGNVVTVSASTAGTAGNSISVTAPTDGTGVTGPSGADISGGTTLSGGVDETKSSDTFTVTTAPSEGDTLDINGTTVAFWDSNNGNYADASAAASDLGVSTSELIDVYDTSGGAAKNTTQIATDIASLEDNGVVSGVTITSSTNSVTVTSTANGTAGDGTTVSYTGVTTTNGGVNLQIGANENQSLIVDVGDMRANALGITAAAGTNGFTGTDTVSDGTSSASVEAALDVSTHKNASAAITKLDAAIENVSGERSKLGAYQNRLDHTINNLGTSSENLTAAESRIRDVDYASAA</sequence>
<evidence type="ECO:0000256" key="3">
    <source>
        <dbReference type="ARBA" id="ARBA00023143"/>
    </source>
</evidence>
<accession>A0A0A5G121</accession>
<evidence type="ECO:0000259" key="5">
    <source>
        <dbReference type="Pfam" id="PF00669"/>
    </source>
</evidence>
<dbReference type="PANTHER" id="PTHR42792:SF2">
    <property type="entry name" value="FLAGELLIN"/>
    <property type="match status" value="1"/>
</dbReference>
<protein>
    <recommendedName>
        <fullName evidence="2 4">Flagellin</fullName>
    </recommendedName>
</protein>
<comment type="similarity">
    <text evidence="1 4">Belongs to the bacterial flagellin family.</text>
</comment>
<dbReference type="Gene3D" id="1.20.1330.10">
    <property type="entry name" value="f41 fragment of flagellin, N-terminal domain"/>
    <property type="match status" value="2"/>
</dbReference>
<dbReference type="GO" id="GO:0005198">
    <property type="term" value="F:structural molecule activity"/>
    <property type="evidence" value="ECO:0007669"/>
    <property type="project" value="UniProtKB-UniRule"/>
</dbReference>